<dbReference type="InterPro" id="IPR036227">
    <property type="entry name" value="Ribosomal_uL15/eL18_sf"/>
</dbReference>
<dbReference type="GO" id="GO:0005762">
    <property type="term" value="C:mitochondrial large ribosomal subunit"/>
    <property type="evidence" value="ECO:0007669"/>
    <property type="project" value="TreeGrafter"/>
</dbReference>
<dbReference type="GO" id="GO:0006412">
    <property type="term" value="P:translation"/>
    <property type="evidence" value="ECO:0007669"/>
    <property type="project" value="InterPro"/>
</dbReference>
<evidence type="ECO:0000256" key="1">
    <source>
        <dbReference type="ARBA" id="ARBA00007320"/>
    </source>
</evidence>
<organism evidence="6 7">
    <name type="scientific">Paracoccidioides lutzii (strain ATCC MYA-826 / Pb01)</name>
    <name type="common">Paracoccidioides brasiliensis</name>
    <dbReference type="NCBI Taxonomy" id="502779"/>
    <lineage>
        <taxon>Eukaryota</taxon>
        <taxon>Fungi</taxon>
        <taxon>Dikarya</taxon>
        <taxon>Ascomycota</taxon>
        <taxon>Pezizomycotina</taxon>
        <taxon>Eurotiomycetes</taxon>
        <taxon>Eurotiomycetidae</taxon>
        <taxon>Onygenales</taxon>
        <taxon>Ajellomycetaceae</taxon>
        <taxon>Paracoccidioides</taxon>
    </lineage>
</organism>
<dbReference type="Pfam" id="PF00828">
    <property type="entry name" value="Ribosomal_L27A"/>
    <property type="match status" value="1"/>
</dbReference>
<dbReference type="VEuPathDB" id="FungiDB:PAAG_02961"/>
<dbReference type="OrthoDB" id="361383at2759"/>
<comment type="similarity">
    <text evidence="1">Belongs to the universal ribosomal protein uL15 family.</text>
</comment>
<dbReference type="EMBL" id="KN293997">
    <property type="protein sequence ID" value="EEH40985.1"/>
    <property type="molecule type" value="Genomic_DNA"/>
</dbReference>
<dbReference type="InterPro" id="IPR005749">
    <property type="entry name" value="Ribosomal_uL15_bac-type"/>
</dbReference>
<reference evidence="6 7" key="1">
    <citation type="journal article" date="2011" name="PLoS Genet.">
        <title>Comparative genomic analysis of human fungal pathogens causing paracoccidioidomycosis.</title>
        <authorList>
            <person name="Desjardins C.A."/>
            <person name="Champion M.D."/>
            <person name="Holder J.W."/>
            <person name="Muszewska A."/>
            <person name="Goldberg J."/>
            <person name="Bailao A.M."/>
            <person name="Brigido M.M."/>
            <person name="Ferreira M.E."/>
            <person name="Garcia A.M."/>
            <person name="Grynberg M."/>
            <person name="Gujja S."/>
            <person name="Heiman D.I."/>
            <person name="Henn M.R."/>
            <person name="Kodira C.D."/>
            <person name="Leon-Narvaez H."/>
            <person name="Longo L.V."/>
            <person name="Ma L.J."/>
            <person name="Malavazi I."/>
            <person name="Matsuo A.L."/>
            <person name="Morais F.V."/>
            <person name="Pereira M."/>
            <person name="Rodriguez-Brito S."/>
            <person name="Sakthikumar S."/>
            <person name="Salem-Izacc S.M."/>
            <person name="Sykes S.M."/>
            <person name="Teixeira M.M."/>
            <person name="Vallejo M.C."/>
            <person name="Walter M.E."/>
            <person name="Yandava C."/>
            <person name="Young S."/>
            <person name="Zeng Q."/>
            <person name="Zucker J."/>
            <person name="Felipe M.S."/>
            <person name="Goldman G.H."/>
            <person name="Haas B.J."/>
            <person name="McEwen J.G."/>
            <person name="Nino-Vega G."/>
            <person name="Puccia R."/>
            <person name="San-Blas G."/>
            <person name="Soares C.M."/>
            <person name="Birren B.W."/>
            <person name="Cuomo C.A."/>
        </authorList>
    </citation>
    <scope>NUCLEOTIDE SEQUENCE [LARGE SCALE GENOMIC DNA]</scope>
    <source>
        <strain evidence="7">ATCC MYA-826 / Pb01</strain>
    </source>
</reference>
<dbReference type="PANTHER" id="PTHR12934">
    <property type="entry name" value="50S RIBOSOMAL PROTEIN L15"/>
    <property type="match status" value="1"/>
</dbReference>
<proteinExistence type="inferred from homology"/>
<dbReference type="InterPro" id="IPR021131">
    <property type="entry name" value="Ribosomal_uL15/eL18"/>
</dbReference>
<dbReference type="GO" id="GO:0003735">
    <property type="term" value="F:structural constituent of ribosome"/>
    <property type="evidence" value="ECO:0007669"/>
    <property type="project" value="InterPro"/>
</dbReference>
<dbReference type="KEGG" id="pbl:PAAG_02961"/>
<feature type="compositionally biased region" description="Basic residues" evidence="4">
    <location>
        <begin position="67"/>
        <end position="79"/>
    </location>
</feature>
<dbReference type="SUPFAM" id="SSF52080">
    <property type="entry name" value="Ribosomal proteins L15p and L18e"/>
    <property type="match status" value="1"/>
</dbReference>
<keyword evidence="2" id="KW-0689">Ribosomal protein</keyword>
<keyword evidence="3" id="KW-0687">Ribonucleoprotein</keyword>
<dbReference type="HAMAP" id="MF_01341">
    <property type="entry name" value="Ribosomal_uL15"/>
    <property type="match status" value="1"/>
</dbReference>
<evidence type="ECO:0000256" key="2">
    <source>
        <dbReference type="ARBA" id="ARBA00022980"/>
    </source>
</evidence>
<name>C1GWR6_PARBA</name>
<dbReference type="AlphaFoldDB" id="C1GWR6"/>
<evidence type="ECO:0000259" key="5">
    <source>
        <dbReference type="Pfam" id="PF00828"/>
    </source>
</evidence>
<dbReference type="RefSeq" id="XP_002795485.1">
    <property type="nucleotide sequence ID" value="XM_002795439.2"/>
</dbReference>
<dbReference type="eggNOG" id="KOG0846">
    <property type="taxonomic scope" value="Eukaryota"/>
</dbReference>
<dbReference type="OMA" id="VVTRYYT"/>
<evidence type="ECO:0000256" key="4">
    <source>
        <dbReference type="SAM" id="MobiDB-lite"/>
    </source>
</evidence>
<protein>
    <recommendedName>
        <fullName evidence="5">Large ribosomal subunit protein uL15/eL18 domain-containing protein</fullName>
    </recommendedName>
</protein>
<dbReference type="GeneID" id="9098543"/>
<evidence type="ECO:0000256" key="3">
    <source>
        <dbReference type="ARBA" id="ARBA00023274"/>
    </source>
</evidence>
<sequence length="298" mass="32999">MPPRLSWRLPMQLPSLFYAVYPPSFPAPIVQHQIRHASILGSLSDNATAYNKRIRRGRGPSSGKGKTSGRGHKGQKQHGKVPAGFNGGQTKDEIVHGERGFDNMFSLDISKVNVDRIQEWIDQGRLDPSRPITVRELAKSRCIHGVKDGVKLLGRGGKDALKQPIQIVVSRASATAIEAVEAAGGSITTRYYTRHAIKRIMSGKTDPFVSLAWLNAGENLTIGMGIDKPRIKGNGFTYRLPDPTNRKDIEYYRDPAHRGYLSYLVEKGETPSLFFGAPGKTHRKGKEDVSSSDNNRLW</sequence>
<accession>C1GWR6</accession>
<feature type="region of interest" description="Disordered" evidence="4">
    <location>
        <begin position="276"/>
        <end position="298"/>
    </location>
</feature>
<dbReference type="FunFam" id="3.100.10.10:FF:000011">
    <property type="entry name" value="50S ribosomal subunit protein L15"/>
    <property type="match status" value="1"/>
</dbReference>
<dbReference type="PANTHER" id="PTHR12934:SF11">
    <property type="entry name" value="LARGE RIBOSOMAL SUBUNIT PROTEIN UL15M"/>
    <property type="match status" value="1"/>
</dbReference>
<dbReference type="Gene3D" id="3.100.10.10">
    <property type="match status" value="1"/>
</dbReference>
<dbReference type="STRING" id="502779.C1GWR6"/>
<dbReference type="Proteomes" id="UP000002059">
    <property type="component" value="Partially assembled WGS sequence"/>
</dbReference>
<dbReference type="NCBIfam" id="TIGR01071">
    <property type="entry name" value="rplO_bact"/>
    <property type="match status" value="1"/>
</dbReference>
<evidence type="ECO:0000313" key="6">
    <source>
        <dbReference type="EMBL" id="EEH40985.1"/>
    </source>
</evidence>
<dbReference type="InterPro" id="IPR030878">
    <property type="entry name" value="Ribosomal_uL15"/>
</dbReference>
<feature type="domain" description="Large ribosomal subunit protein uL15/eL18" evidence="5">
    <location>
        <begin position="112"/>
        <end position="188"/>
    </location>
</feature>
<keyword evidence="7" id="KW-1185">Reference proteome</keyword>
<dbReference type="HOGENOM" id="CLU_055188_5_0_1"/>
<gene>
    <name evidence="6" type="ORF">PAAG_02961</name>
</gene>
<feature type="region of interest" description="Disordered" evidence="4">
    <location>
        <begin position="51"/>
        <end position="88"/>
    </location>
</feature>
<evidence type="ECO:0000313" key="7">
    <source>
        <dbReference type="Proteomes" id="UP000002059"/>
    </source>
</evidence>